<evidence type="ECO:0000313" key="12">
    <source>
        <dbReference type="Proteomes" id="UP000437017"/>
    </source>
</evidence>
<gene>
    <name evidence="11" type="ORF">E2I00_019925</name>
</gene>
<name>A0A6A1Q9B3_BALPH</name>
<accession>A0A6A1Q9B3</accession>
<evidence type="ECO:0000256" key="8">
    <source>
        <dbReference type="ARBA" id="ARBA00023303"/>
    </source>
</evidence>
<evidence type="ECO:0000256" key="6">
    <source>
        <dbReference type="ARBA" id="ARBA00023065"/>
    </source>
</evidence>
<dbReference type="OrthoDB" id="297496at2759"/>
<dbReference type="Pfam" id="PF07885">
    <property type="entry name" value="Ion_trans_2"/>
    <property type="match status" value="1"/>
</dbReference>
<organism evidence="11 12">
    <name type="scientific">Balaenoptera physalus</name>
    <name type="common">Fin whale</name>
    <name type="synonym">Balaena physalus</name>
    <dbReference type="NCBI Taxonomy" id="9770"/>
    <lineage>
        <taxon>Eukaryota</taxon>
        <taxon>Metazoa</taxon>
        <taxon>Chordata</taxon>
        <taxon>Craniata</taxon>
        <taxon>Vertebrata</taxon>
        <taxon>Euteleostomi</taxon>
        <taxon>Mammalia</taxon>
        <taxon>Eutheria</taxon>
        <taxon>Laurasiatheria</taxon>
        <taxon>Artiodactyla</taxon>
        <taxon>Whippomorpha</taxon>
        <taxon>Cetacea</taxon>
        <taxon>Mysticeti</taxon>
        <taxon>Balaenopteridae</taxon>
        <taxon>Balaenoptera</taxon>
    </lineage>
</organism>
<feature type="transmembrane region" description="Helical" evidence="9">
    <location>
        <begin position="49"/>
        <end position="72"/>
    </location>
</feature>
<dbReference type="InterPro" id="IPR003280">
    <property type="entry name" value="2pore_dom_K_chnl"/>
</dbReference>
<dbReference type="Gene3D" id="1.10.287.70">
    <property type="match status" value="1"/>
</dbReference>
<dbReference type="PANTHER" id="PTHR11003:SF315">
    <property type="entry name" value="POTASSIUM CHANNEL DOMAIN-CONTAINING PROTEIN"/>
    <property type="match status" value="1"/>
</dbReference>
<keyword evidence="8" id="KW-0407">Ion channel</keyword>
<dbReference type="AlphaFoldDB" id="A0A6A1Q9B3"/>
<feature type="transmembrane region" description="Helical" evidence="9">
    <location>
        <begin position="6"/>
        <end position="29"/>
    </location>
</feature>
<evidence type="ECO:0000259" key="10">
    <source>
        <dbReference type="Pfam" id="PF07885"/>
    </source>
</evidence>
<dbReference type="PANTHER" id="PTHR11003">
    <property type="entry name" value="POTASSIUM CHANNEL, SUBFAMILY K"/>
    <property type="match status" value="1"/>
</dbReference>
<feature type="domain" description="Potassium channel" evidence="10">
    <location>
        <begin position="54"/>
        <end position="101"/>
    </location>
</feature>
<evidence type="ECO:0000256" key="4">
    <source>
        <dbReference type="ARBA" id="ARBA00022958"/>
    </source>
</evidence>
<evidence type="ECO:0000256" key="9">
    <source>
        <dbReference type="SAM" id="Phobius"/>
    </source>
</evidence>
<dbReference type="EMBL" id="SGJD01000954">
    <property type="protein sequence ID" value="KAB0402731.1"/>
    <property type="molecule type" value="Genomic_DNA"/>
</dbReference>
<dbReference type="SUPFAM" id="SSF81324">
    <property type="entry name" value="Voltage-gated potassium channels"/>
    <property type="match status" value="1"/>
</dbReference>
<evidence type="ECO:0000256" key="3">
    <source>
        <dbReference type="ARBA" id="ARBA00022692"/>
    </source>
</evidence>
<evidence type="ECO:0000256" key="5">
    <source>
        <dbReference type="ARBA" id="ARBA00022989"/>
    </source>
</evidence>
<dbReference type="GO" id="GO:0022841">
    <property type="term" value="F:potassium ion leak channel activity"/>
    <property type="evidence" value="ECO:0007669"/>
    <property type="project" value="TreeGrafter"/>
</dbReference>
<sequence>MGQIFCVFYALLGISLTIIFLKFVSNAILRPLSGFEKYLQNMEMKERQIRTYTLLFFLVTGLSIFILLPPLLFMHTEGWTYKEGLYFAFISLSTIGFGDYV</sequence>
<protein>
    <recommendedName>
        <fullName evidence="10">Potassium channel domain-containing protein</fullName>
    </recommendedName>
</protein>
<reference evidence="11 12" key="1">
    <citation type="journal article" date="2019" name="PLoS ONE">
        <title>Genomic analyses reveal an absence of contemporary introgressive admixture between fin whales and blue whales, despite known hybrids.</title>
        <authorList>
            <person name="Westbury M.V."/>
            <person name="Petersen B."/>
            <person name="Lorenzen E.D."/>
        </authorList>
    </citation>
    <scope>NUCLEOTIDE SEQUENCE [LARGE SCALE GENOMIC DNA]</scope>
    <source>
        <strain evidence="11">FinWhale-01</strain>
    </source>
</reference>
<comment type="caution">
    <text evidence="11">The sequence shown here is derived from an EMBL/GenBank/DDBJ whole genome shotgun (WGS) entry which is preliminary data.</text>
</comment>
<proteinExistence type="predicted"/>
<evidence type="ECO:0000256" key="1">
    <source>
        <dbReference type="ARBA" id="ARBA00004141"/>
    </source>
</evidence>
<keyword evidence="7 9" id="KW-0472">Membrane</keyword>
<keyword evidence="6" id="KW-0406">Ion transport</keyword>
<dbReference type="Proteomes" id="UP000437017">
    <property type="component" value="Unassembled WGS sequence"/>
</dbReference>
<keyword evidence="12" id="KW-1185">Reference proteome</keyword>
<dbReference type="GO" id="GO:0015271">
    <property type="term" value="F:outward rectifier potassium channel activity"/>
    <property type="evidence" value="ECO:0007669"/>
    <property type="project" value="TreeGrafter"/>
</dbReference>
<evidence type="ECO:0000256" key="7">
    <source>
        <dbReference type="ARBA" id="ARBA00023136"/>
    </source>
</evidence>
<dbReference type="GO" id="GO:0030322">
    <property type="term" value="P:stabilization of membrane potential"/>
    <property type="evidence" value="ECO:0007669"/>
    <property type="project" value="TreeGrafter"/>
</dbReference>
<keyword evidence="2" id="KW-0813">Transport</keyword>
<feature type="non-terminal residue" evidence="11">
    <location>
        <position position="101"/>
    </location>
</feature>
<evidence type="ECO:0000256" key="2">
    <source>
        <dbReference type="ARBA" id="ARBA00022448"/>
    </source>
</evidence>
<keyword evidence="3 9" id="KW-0812">Transmembrane</keyword>
<keyword evidence="4" id="KW-0630">Potassium</keyword>
<keyword evidence="5 9" id="KW-1133">Transmembrane helix</keyword>
<comment type="subcellular location">
    <subcellularLocation>
        <location evidence="1">Membrane</location>
        <topology evidence="1">Multi-pass membrane protein</topology>
    </subcellularLocation>
</comment>
<evidence type="ECO:0000313" key="11">
    <source>
        <dbReference type="EMBL" id="KAB0402731.1"/>
    </source>
</evidence>
<dbReference type="GO" id="GO:0005886">
    <property type="term" value="C:plasma membrane"/>
    <property type="evidence" value="ECO:0007669"/>
    <property type="project" value="TreeGrafter"/>
</dbReference>
<dbReference type="InterPro" id="IPR013099">
    <property type="entry name" value="K_chnl_dom"/>
</dbReference>